<feature type="transmembrane region" description="Helical" evidence="1">
    <location>
        <begin position="12"/>
        <end position="34"/>
    </location>
</feature>
<dbReference type="EMBL" id="BOMM01000016">
    <property type="protein sequence ID" value="GIE10317.1"/>
    <property type="molecule type" value="Genomic_DNA"/>
</dbReference>
<keyword evidence="3" id="KW-1185">Reference proteome</keyword>
<evidence type="ECO:0000313" key="3">
    <source>
        <dbReference type="Proteomes" id="UP000598174"/>
    </source>
</evidence>
<organism evidence="2 3">
    <name type="scientific">Paractinoplanes ferrugineus</name>
    <dbReference type="NCBI Taxonomy" id="113564"/>
    <lineage>
        <taxon>Bacteria</taxon>
        <taxon>Bacillati</taxon>
        <taxon>Actinomycetota</taxon>
        <taxon>Actinomycetes</taxon>
        <taxon>Micromonosporales</taxon>
        <taxon>Micromonosporaceae</taxon>
        <taxon>Paractinoplanes</taxon>
    </lineage>
</organism>
<dbReference type="RefSeq" id="WP_203816887.1">
    <property type="nucleotide sequence ID" value="NZ_BAAABP010000031.1"/>
</dbReference>
<gene>
    <name evidence="2" type="ORF">Afe05nite_21570</name>
</gene>
<proteinExistence type="predicted"/>
<keyword evidence="1" id="KW-0812">Transmembrane</keyword>
<feature type="transmembrane region" description="Helical" evidence="1">
    <location>
        <begin position="102"/>
        <end position="124"/>
    </location>
</feature>
<keyword evidence="1" id="KW-1133">Transmembrane helix</keyword>
<reference evidence="2" key="1">
    <citation type="submission" date="2021-01" db="EMBL/GenBank/DDBJ databases">
        <title>Whole genome shotgun sequence of Actinoplanes ferrugineus NBRC 15555.</title>
        <authorList>
            <person name="Komaki H."/>
            <person name="Tamura T."/>
        </authorList>
    </citation>
    <scope>NUCLEOTIDE SEQUENCE</scope>
    <source>
        <strain evidence="2">NBRC 15555</strain>
    </source>
</reference>
<protein>
    <submittedName>
        <fullName evidence="2">Uncharacterized protein</fullName>
    </submittedName>
</protein>
<feature type="transmembrane region" description="Helical" evidence="1">
    <location>
        <begin position="46"/>
        <end position="65"/>
    </location>
</feature>
<sequence length="130" mass="12811">MSGSRFGAAGNGALVGLGIIGVWGGAHVVATVLAPPGFEGEHLERSIAVTMTLAVVGSLIGGALLARRLRLEHPWPYAASGLVLTLAAALCGYGIARQAFGAAGVLFFVACVAGIYAALAAGVGPAPAED</sequence>
<comment type="caution">
    <text evidence="2">The sequence shown here is derived from an EMBL/GenBank/DDBJ whole genome shotgun (WGS) entry which is preliminary data.</text>
</comment>
<keyword evidence="1" id="KW-0472">Membrane</keyword>
<feature type="transmembrane region" description="Helical" evidence="1">
    <location>
        <begin position="77"/>
        <end position="96"/>
    </location>
</feature>
<evidence type="ECO:0000256" key="1">
    <source>
        <dbReference type="SAM" id="Phobius"/>
    </source>
</evidence>
<evidence type="ECO:0000313" key="2">
    <source>
        <dbReference type="EMBL" id="GIE10317.1"/>
    </source>
</evidence>
<name>A0A919IYM7_9ACTN</name>
<dbReference type="AlphaFoldDB" id="A0A919IYM7"/>
<dbReference type="Proteomes" id="UP000598174">
    <property type="component" value="Unassembled WGS sequence"/>
</dbReference>
<accession>A0A919IYM7</accession>